<dbReference type="InterPro" id="IPR036249">
    <property type="entry name" value="Thioredoxin-like_sf"/>
</dbReference>
<evidence type="ECO:0000256" key="2">
    <source>
        <dbReference type="ARBA" id="ARBA00022748"/>
    </source>
</evidence>
<dbReference type="InterPro" id="IPR017937">
    <property type="entry name" value="Thioredoxin_CS"/>
</dbReference>
<keyword evidence="2" id="KW-0201">Cytochrome c-type biogenesis</keyword>
<reference evidence="8 9" key="1">
    <citation type="submission" date="2018-01" db="EMBL/GenBank/DDBJ databases">
        <title>Draft genome sequence of Jishengella sp. NA12.</title>
        <authorList>
            <person name="Sahin N."/>
            <person name="Ay H."/>
            <person name="Saygin H."/>
        </authorList>
    </citation>
    <scope>NUCLEOTIDE SEQUENCE [LARGE SCALE GENOMIC DNA]</scope>
    <source>
        <strain evidence="8 9">NA12</strain>
    </source>
</reference>
<accession>A0A2W2G5H6</accession>
<dbReference type="CDD" id="cd02966">
    <property type="entry name" value="TlpA_like_family"/>
    <property type="match status" value="1"/>
</dbReference>
<keyword evidence="9" id="KW-1185">Reference proteome</keyword>
<evidence type="ECO:0000259" key="7">
    <source>
        <dbReference type="PROSITE" id="PS51352"/>
    </source>
</evidence>
<evidence type="ECO:0000256" key="5">
    <source>
        <dbReference type="ARBA" id="ARBA00023284"/>
    </source>
</evidence>
<keyword evidence="4" id="KW-1015">Disulfide bond</keyword>
<protein>
    <recommendedName>
        <fullName evidence="7">Thioredoxin domain-containing protein</fullName>
    </recommendedName>
</protein>
<organism evidence="8 9">
    <name type="scientific">Micromonospora craterilacus</name>
    <dbReference type="NCBI Taxonomy" id="1655439"/>
    <lineage>
        <taxon>Bacteria</taxon>
        <taxon>Bacillati</taxon>
        <taxon>Actinomycetota</taxon>
        <taxon>Actinomycetes</taxon>
        <taxon>Micromonosporales</taxon>
        <taxon>Micromonosporaceae</taxon>
        <taxon>Micromonospora</taxon>
    </lineage>
</organism>
<dbReference type="PROSITE" id="PS51352">
    <property type="entry name" value="THIOREDOXIN_2"/>
    <property type="match status" value="1"/>
</dbReference>
<keyword evidence="3" id="KW-0735">Signal-anchor</keyword>
<evidence type="ECO:0000313" key="8">
    <source>
        <dbReference type="EMBL" id="PZG22154.1"/>
    </source>
</evidence>
<dbReference type="InterPro" id="IPR000866">
    <property type="entry name" value="AhpC/TSA"/>
</dbReference>
<dbReference type="RefSeq" id="WP_111212772.1">
    <property type="nucleotide sequence ID" value="NZ_POTY01000022.1"/>
</dbReference>
<dbReference type="PANTHER" id="PTHR42852:SF6">
    <property type="entry name" value="THIOL:DISULFIDE INTERCHANGE PROTEIN DSBE"/>
    <property type="match status" value="1"/>
</dbReference>
<name>A0A2W2G5H6_9ACTN</name>
<dbReference type="OrthoDB" id="9796554at2"/>
<evidence type="ECO:0000313" key="9">
    <source>
        <dbReference type="Proteomes" id="UP000248924"/>
    </source>
</evidence>
<dbReference type="AlphaFoldDB" id="A0A2W2G5H6"/>
<dbReference type="SUPFAM" id="SSF52833">
    <property type="entry name" value="Thioredoxin-like"/>
    <property type="match status" value="1"/>
</dbReference>
<keyword evidence="6" id="KW-0732">Signal</keyword>
<keyword evidence="3" id="KW-0812">Transmembrane</keyword>
<dbReference type="EMBL" id="POTY01000022">
    <property type="protein sequence ID" value="PZG22154.1"/>
    <property type="molecule type" value="Genomic_DNA"/>
</dbReference>
<keyword evidence="5" id="KW-0676">Redox-active center</keyword>
<dbReference type="PANTHER" id="PTHR42852">
    <property type="entry name" value="THIOL:DISULFIDE INTERCHANGE PROTEIN DSBE"/>
    <property type="match status" value="1"/>
</dbReference>
<dbReference type="GO" id="GO:0016491">
    <property type="term" value="F:oxidoreductase activity"/>
    <property type="evidence" value="ECO:0007669"/>
    <property type="project" value="InterPro"/>
</dbReference>
<dbReference type="InterPro" id="IPR013766">
    <property type="entry name" value="Thioredoxin_domain"/>
</dbReference>
<dbReference type="Proteomes" id="UP000248924">
    <property type="component" value="Unassembled WGS sequence"/>
</dbReference>
<feature type="signal peptide" evidence="6">
    <location>
        <begin position="1"/>
        <end position="20"/>
    </location>
</feature>
<evidence type="ECO:0000256" key="4">
    <source>
        <dbReference type="ARBA" id="ARBA00023157"/>
    </source>
</evidence>
<evidence type="ECO:0000256" key="1">
    <source>
        <dbReference type="ARBA" id="ARBA00004196"/>
    </source>
</evidence>
<comment type="subcellular location">
    <subcellularLocation>
        <location evidence="1">Cell envelope</location>
    </subcellularLocation>
</comment>
<dbReference type="PROSITE" id="PS00194">
    <property type="entry name" value="THIOREDOXIN_1"/>
    <property type="match status" value="1"/>
</dbReference>
<feature type="chain" id="PRO_5016050960" description="Thioredoxin domain-containing protein" evidence="6">
    <location>
        <begin position="21"/>
        <end position="187"/>
    </location>
</feature>
<gene>
    <name evidence="8" type="ORF">C1I95_06090</name>
</gene>
<dbReference type="Pfam" id="PF00578">
    <property type="entry name" value="AhpC-TSA"/>
    <property type="match status" value="1"/>
</dbReference>
<dbReference type="Gene3D" id="3.40.30.10">
    <property type="entry name" value="Glutaredoxin"/>
    <property type="match status" value="1"/>
</dbReference>
<sequence>MSSFNLGIGLILASAGLVFAAGCTPTPATPETVDGVPVYKEEDRPQAPTVTGDSLDGQAVHFAAHEGNVLVVNFWASWCAPCRRETPHLVEVAAATRDRNVKFVGVNVQDTSDKARAFVAAYQVDYENIFDPGGRVAMKFSNLAPRTIPATVVVDADGNIASVVNGPIAKETLVAILEEVLPYNADI</sequence>
<evidence type="ECO:0000256" key="6">
    <source>
        <dbReference type="SAM" id="SignalP"/>
    </source>
</evidence>
<dbReference type="GO" id="GO:0030313">
    <property type="term" value="C:cell envelope"/>
    <property type="evidence" value="ECO:0007669"/>
    <property type="project" value="UniProtKB-SubCell"/>
</dbReference>
<feature type="domain" description="Thioredoxin" evidence="7">
    <location>
        <begin position="41"/>
        <end position="182"/>
    </location>
</feature>
<dbReference type="GO" id="GO:0017004">
    <property type="term" value="P:cytochrome complex assembly"/>
    <property type="evidence" value="ECO:0007669"/>
    <property type="project" value="UniProtKB-KW"/>
</dbReference>
<proteinExistence type="predicted"/>
<comment type="caution">
    <text evidence="8">The sequence shown here is derived from an EMBL/GenBank/DDBJ whole genome shotgun (WGS) entry which is preliminary data.</text>
</comment>
<dbReference type="GO" id="GO:0016209">
    <property type="term" value="F:antioxidant activity"/>
    <property type="evidence" value="ECO:0007669"/>
    <property type="project" value="InterPro"/>
</dbReference>
<dbReference type="InterPro" id="IPR050553">
    <property type="entry name" value="Thioredoxin_ResA/DsbE_sf"/>
</dbReference>
<evidence type="ECO:0000256" key="3">
    <source>
        <dbReference type="ARBA" id="ARBA00022968"/>
    </source>
</evidence>